<accession>Q3JNN0</accession>
<dbReference type="KEGG" id="bpm:BURPS1710b_3452"/>
<feature type="compositionally biased region" description="Basic residues" evidence="1">
    <location>
        <begin position="827"/>
        <end position="838"/>
    </location>
</feature>
<evidence type="ECO:0000313" key="3">
    <source>
        <dbReference type="Proteomes" id="UP000002700"/>
    </source>
</evidence>
<protein>
    <submittedName>
        <fullName evidence="2">Uncharacterized protein</fullName>
    </submittedName>
</protein>
<feature type="region of interest" description="Disordered" evidence="1">
    <location>
        <begin position="798"/>
        <end position="838"/>
    </location>
</feature>
<dbReference type="AntiFam" id="ANF00083">
    <property type="entry name" value="Shadow ORF (opposite leuS)"/>
</dbReference>
<dbReference type="Proteomes" id="UP000002700">
    <property type="component" value="Chromosome I"/>
</dbReference>
<gene>
    <name evidence="2" type="ordered locus">BURPS1710b_3452</name>
</gene>
<sequence>MRHDRIQHAQQHAVSLAQHGGRRALRAFDRVEHLHRGRHDRVVLQALIIEIRLLEHAVDLAAQRLVRLGELRGVERRAHGQRFAVREAERPHAAQKAARAVDARAGPLELLLGRRREHREKARGVGAVMVDQHLRIDAVVLRLRHLLDAAELDRLPVRFQHRADGAALVVERHGHVGRVVPGLLARRVLAVERLVEHHPLREQVLRRFAERDETEIAHHLRPEARVQQVQDRVLDAADVLIHRHPVVGARIDHRLRVGRRVAREVPRGIDERVHRVRFALRGRAALRARAVQERVGLRERVARAVRHEILRQHDGQVLLRHRHVAARRAVDDRDRRAPVALARDAPVTQSVGDLLVAEAARLQLGRDRVDGRVVREAVVLAAVHAHGARLVAVPFLPRVGRVRLALHGNHLPDRQAILLREREVALVVRGHAHHRALAVAHQHVVADPHLDGLARERMRHRKARGDALLLHRRDVGLGDAAALAFVDERLQRGLVPREPRGERMLGRDRAERDAHDRVGARREHAQQLLLAVELVRKAEVHAEALADPVVLHHLHALGPTEAVEIVQQLVRVLRDPHVVHRDLALFDERARAPAAPVDHLLVREHGLVDRVPVHGARLLVRDALLEHLQEQPLVPLVVVGLAGRDLARPVDREAHRLHLLLHVSDVLVRPLRGRHAVGHRGVLGRHPECVPTHRHQRVIAVHPQIAVHHVVDRVVAHVTHVQLAGRVRQHRHAVELLAVRVFLRAVGIGCAPVALGGGFDVGGYVSFVHGVVRAGLLSGARRKVPSARALEWIESRASPAAGGGAGKTSIIPSAPAGHAVRAAANRRSARRGGRRRRRRWLRLRLGRRRRRKRRRCAARRRRPGRRRGRVGDEADPRDARLLRGAHHLRDRVVAGVARGAQMQLRVLACRHHVAQPRGERVGRDRRVVPVQLARRVDRHRDRLRRLARGRGRDLRQIEPDRMRQERRGDDEDDEQHEHHVDERRHVDVRHRLRRVLVIESAECHAALLAGCIGSTQPARPRWPHRRPRRRPARRRRTRADRARSRRAPRRAGARAARGCCTRAPPESRRPGRTRS</sequence>
<feature type="region of interest" description="Disordered" evidence="1">
    <location>
        <begin position="1014"/>
        <end position="1075"/>
    </location>
</feature>
<reference evidence="2 3" key="1">
    <citation type="submission" date="2005-09" db="EMBL/GenBank/DDBJ databases">
        <authorList>
            <person name="Woods D.E."/>
            <person name="Nierman W.C."/>
        </authorList>
    </citation>
    <scope>NUCLEOTIDE SEQUENCE [LARGE SCALE GENOMIC DNA]</scope>
    <source>
        <strain evidence="2 3">1710b</strain>
    </source>
</reference>
<dbReference type="EnsemblBacteria" id="ABA48399">
    <property type="protein sequence ID" value="ABA48399"/>
    <property type="gene ID" value="BURPS1710b_3452"/>
</dbReference>
<organism evidence="2 3">
    <name type="scientific">Burkholderia pseudomallei (strain 1710b)</name>
    <dbReference type="NCBI Taxonomy" id="320372"/>
    <lineage>
        <taxon>Bacteria</taxon>
        <taxon>Pseudomonadati</taxon>
        <taxon>Pseudomonadota</taxon>
        <taxon>Betaproteobacteria</taxon>
        <taxon>Burkholderiales</taxon>
        <taxon>Burkholderiaceae</taxon>
        <taxon>Burkholderia</taxon>
        <taxon>pseudomallei group</taxon>
    </lineage>
</organism>
<feature type="compositionally biased region" description="Basic residues" evidence="1">
    <location>
        <begin position="851"/>
        <end position="868"/>
    </location>
</feature>
<dbReference type="HOGENOM" id="CLU_286931_0_0_4"/>
<evidence type="ECO:0000313" key="2">
    <source>
        <dbReference type="EMBL" id="ABA48399.1"/>
    </source>
</evidence>
<dbReference type="EMBL" id="CP000124">
    <property type="protein sequence ID" value="ABA48399.1"/>
    <property type="molecule type" value="Genomic_DNA"/>
</dbReference>
<dbReference type="AlphaFoldDB" id="Q3JNN0"/>
<feature type="compositionally biased region" description="Low complexity" evidence="1">
    <location>
        <begin position="1053"/>
        <end position="1064"/>
    </location>
</feature>
<feature type="region of interest" description="Disordered" evidence="1">
    <location>
        <begin position="950"/>
        <end position="982"/>
    </location>
</feature>
<feature type="region of interest" description="Disordered" evidence="1">
    <location>
        <begin position="851"/>
        <end position="875"/>
    </location>
</feature>
<feature type="compositionally biased region" description="Basic residues" evidence="1">
    <location>
        <begin position="1021"/>
        <end position="1052"/>
    </location>
</feature>
<name>Q3JNN0_BURP1</name>
<evidence type="ECO:0000256" key="1">
    <source>
        <dbReference type="SAM" id="MobiDB-lite"/>
    </source>
</evidence>
<proteinExistence type="predicted"/>